<organism evidence="2 3">
    <name type="scientific">Streptomyces malaysiense</name>
    <dbReference type="NCBI Taxonomy" id="1428626"/>
    <lineage>
        <taxon>Bacteria</taxon>
        <taxon>Bacillati</taxon>
        <taxon>Actinomycetota</taxon>
        <taxon>Actinomycetes</taxon>
        <taxon>Kitasatosporales</taxon>
        <taxon>Streptomycetaceae</taxon>
        <taxon>Streptomyces</taxon>
    </lineage>
</organism>
<sequence>MTAGYAIDTLSRETVDAVVIGDGPAGLNGALMPDRSHHPHVGSAADVDAAPGAAGTSPTTT</sequence>
<dbReference type="Proteomes" id="UP000034838">
    <property type="component" value="Unassembled WGS sequence"/>
</dbReference>
<keyword evidence="3" id="KW-1185">Reference proteome</keyword>
<gene>
    <name evidence="2" type="ORF">VT52_025785</name>
</gene>
<evidence type="ECO:0000256" key="1">
    <source>
        <dbReference type="SAM" id="MobiDB-lite"/>
    </source>
</evidence>
<dbReference type="EMBL" id="LBDA02000059">
    <property type="protein sequence ID" value="OIK24710.1"/>
    <property type="molecule type" value="Genomic_DNA"/>
</dbReference>
<feature type="compositionally biased region" description="Low complexity" evidence="1">
    <location>
        <begin position="41"/>
        <end position="61"/>
    </location>
</feature>
<evidence type="ECO:0000313" key="2">
    <source>
        <dbReference type="EMBL" id="OIK24710.1"/>
    </source>
</evidence>
<dbReference type="RefSeq" id="WP_046428298.1">
    <property type="nucleotide sequence ID" value="NZ_LBDA02000059.1"/>
</dbReference>
<protein>
    <submittedName>
        <fullName evidence="2">Uncharacterized protein</fullName>
    </submittedName>
</protein>
<comment type="caution">
    <text evidence="2">The sequence shown here is derived from an EMBL/GenBank/DDBJ whole genome shotgun (WGS) entry which is preliminary data.</text>
</comment>
<dbReference type="AlphaFoldDB" id="A0A1J4PX82"/>
<feature type="region of interest" description="Disordered" evidence="1">
    <location>
        <begin position="30"/>
        <end position="61"/>
    </location>
</feature>
<evidence type="ECO:0000313" key="3">
    <source>
        <dbReference type="Proteomes" id="UP000034838"/>
    </source>
</evidence>
<reference evidence="2" key="1">
    <citation type="submission" date="2016-10" db="EMBL/GenBank/DDBJ databases">
        <title>Genome sequence of Streptomyces malaysiense MUSC 136.</title>
        <authorList>
            <person name="Lee L.-H."/>
            <person name="Ser H.-L."/>
        </authorList>
    </citation>
    <scope>NUCLEOTIDE SEQUENCE [LARGE SCALE GENOMIC DNA]</scope>
    <source>
        <strain evidence="2">MUSC 136</strain>
    </source>
</reference>
<name>A0A1J4PX82_9ACTN</name>
<accession>A0A1J4PX82</accession>
<proteinExistence type="predicted"/>